<dbReference type="SUPFAM" id="SSF52540">
    <property type="entry name" value="P-loop containing nucleoside triphosphate hydrolases"/>
    <property type="match status" value="1"/>
</dbReference>
<dbReference type="Pfam" id="PF07085">
    <property type="entry name" value="DRTGG"/>
    <property type="match status" value="1"/>
</dbReference>
<proteinExistence type="predicted"/>
<dbReference type="RefSeq" id="WP_244350108.1">
    <property type="nucleotide sequence ID" value="NZ_JAFIRA010000016.1"/>
</dbReference>
<dbReference type="EMBL" id="JAFIRA010000016">
    <property type="protein sequence ID" value="MCJ2542828.1"/>
    <property type="molecule type" value="Genomic_DNA"/>
</dbReference>
<evidence type="ECO:0000313" key="2">
    <source>
        <dbReference type="EMBL" id="MCJ2542828.1"/>
    </source>
</evidence>
<dbReference type="InterPro" id="IPR010766">
    <property type="entry name" value="DRTGG"/>
</dbReference>
<dbReference type="InterPro" id="IPR050500">
    <property type="entry name" value="Phos_Acetyltrans/Butyryltrans"/>
</dbReference>
<dbReference type="Pfam" id="PF13500">
    <property type="entry name" value="AAA_26"/>
    <property type="match status" value="1"/>
</dbReference>
<feature type="domain" description="DRTGG" evidence="1">
    <location>
        <begin position="218"/>
        <end position="324"/>
    </location>
</feature>
<dbReference type="InterPro" id="IPR028979">
    <property type="entry name" value="Ser_kin/Pase_Hpr-like_N_sf"/>
</dbReference>
<reference evidence="2" key="1">
    <citation type="submission" date="2021-02" db="EMBL/GenBank/DDBJ databases">
        <title>The CRISPR/cas machinery reduction and long-range gene transfer in the hot spring cyanobacterium Synechococcus.</title>
        <authorList>
            <person name="Dvorak P."/>
            <person name="Jahodarova E."/>
            <person name="Hasler P."/>
            <person name="Poulickova A."/>
        </authorList>
    </citation>
    <scope>NUCLEOTIDE SEQUENCE</scope>
    <source>
        <strain evidence="2">Rupite</strain>
    </source>
</reference>
<organism evidence="2 3">
    <name type="scientific">Thermostichus vulcanus str. 'Rupite'</name>
    <dbReference type="NCBI Taxonomy" id="2813851"/>
    <lineage>
        <taxon>Bacteria</taxon>
        <taxon>Bacillati</taxon>
        <taxon>Cyanobacteriota</taxon>
        <taxon>Cyanophyceae</taxon>
        <taxon>Thermostichales</taxon>
        <taxon>Thermostichaceae</taxon>
        <taxon>Thermostichus</taxon>
    </lineage>
</organism>
<dbReference type="PANTHER" id="PTHR43356:SF2">
    <property type="entry name" value="PHOSPHATE ACETYLTRANSFERASE"/>
    <property type="match status" value="1"/>
</dbReference>
<dbReference type="SUPFAM" id="SSF75138">
    <property type="entry name" value="HprK N-terminal domain-like"/>
    <property type="match status" value="1"/>
</dbReference>
<dbReference type="PANTHER" id="PTHR43356">
    <property type="entry name" value="PHOSPHATE ACETYLTRANSFERASE"/>
    <property type="match status" value="1"/>
</dbReference>
<keyword evidence="3" id="KW-1185">Reference proteome</keyword>
<dbReference type="InterPro" id="IPR027417">
    <property type="entry name" value="P-loop_NTPase"/>
</dbReference>
<protein>
    <submittedName>
        <fullName evidence="2">Phosphotransacetylase family protein</fullName>
    </submittedName>
</protein>
<gene>
    <name evidence="2" type="ORF">JX360_07900</name>
</gene>
<dbReference type="Proteomes" id="UP000830835">
    <property type="component" value="Unassembled WGS sequence"/>
</dbReference>
<evidence type="ECO:0000259" key="1">
    <source>
        <dbReference type="Pfam" id="PF07085"/>
    </source>
</evidence>
<sequence>MSKFLLIGSTEPFSGKSAAILGLAKHLQQQGMKITYGKPIGSCMTEDCSIEGGDPDMRFVAESLRLTIAQMPPMLLQLNGDALLAQMKQNPGESAPDHPIAPLLEFVQGSPADLVLLEGPADLYEGELFGLSLAKMAQALQAPVLLISRYHSPLAVDSILAAHTQLGSHLAGVLLNDVPQNQLQQVKTVIQPFLEGRGIPVLGVLPSHRILRSISVGELARQLEAEVLCCSDRLDLMVEDIAVGAMNVNSALKYFRKSEHKAVITGGDRTDIQLAALETSTLCLILTGKLPLDPRIQSRAEELEVPILSVDLDTFTTINRIERVFGQIRLHEEVKVRCIQELMSSNFDFSRLYAHLGLTQSLVSAART</sequence>
<evidence type="ECO:0000313" key="3">
    <source>
        <dbReference type="Proteomes" id="UP000830835"/>
    </source>
</evidence>
<comment type="caution">
    <text evidence="2">The sequence shown here is derived from an EMBL/GenBank/DDBJ whole genome shotgun (WGS) entry which is preliminary data.</text>
</comment>
<accession>A0ABT0CAL8</accession>
<name>A0ABT0CAL8_THEVL</name>
<dbReference type="Gene3D" id="3.40.1390.20">
    <property type="entry name" value="HprK N-terminal domain-like"/>
    <property type="match status" value="1"/>
</dbReference>
<dbReference type="Gene3D" id="3.40.50.300">
    <property type="entry name" value="P-loop containing nucleotide triphosphate hydrolases"/>
    <property type="match status" value="1"/>
</dbReference>